<dbReference type="GO" id="GO:0004800">
    <property type="term" value="F:thyroxine 5'-deiodinase activity"/>
    <property type="evidence" value="ECO:0007669"/>
    <property type="project" value="InterPro"/>
</dbReference>
<dbReference type="InterPro" id="IPR000643">
    <property type="entry name" value="Iodothyronine_deiodinase"/>
</dbReference>
<name>A0A6J8A4X5_MYTCO</name>
<dbReference type="GO" id="GO:0042403">
    <property type="term" value="P:thyroid hormone metabolic process"/>
    <property type="evidence" value="ECO:0007669"/>
    <property type="project" value="TreeGrafter"/>
</dbReference>
<organism evidence="2 3">
    <name type="scientific">Mytilus coruscus</name>
    <name type="common">Sea mussel</name>
    <dbReference type="NCBI Taxonomy" id="42192"/>
    <lineage>
        <taxon>Eukaryota</taxon>
        <taxon>Metazoa</taxon>
        <taxon>Spiralia</taxon>
        <taxon>Lophotrochozoa</taxon>
        <taxon>Mollusca</taxon>
        <taxon>Bivalvia</taxon>
        <taxon>Autobranchia</taxon>
        <taxon>Pteriomorphia</taxon>
        <taxon>Mytilida</taxon>
        <taxon>Mytiloidea</taxon>
        <taxon>Mytilidae</taxon>
        <taxon>Mytilinae</taxon>
        <taxon>Mytilus</taxon>
    </lineage>
</organism>
<evidence type="ECO:0000256" key="1">
    <source>
        <dbReference type="RuleBase" id="RU000676"/>
    </source>
</evidence>
<dbReference type="Gene3D" id="3.40.30.10">
    <property type="entry name" value="Glutaredoxin"/>
    <property type="match status" value="2"/>
</dbReference>
<protein>
    <recommendedName>
        <fullName evidence="1">Iodothyronine deiodinase</fullName>
    </recommendedName>
</protein>
<keyword evidence="1" id="KW-0893">Thyroid hormones biosynthesis</keyword>
<reference evidence="2 3" key="1">
    <citation type="submission" date="2020-06" db="EMBL/GenBank/DDBJ databases">
        <authorList>
            <person name="Li R."/>
            <person name="Bekaert M."/>
        </authorList>
    </citation>
    <scope>NUCLEOTIDE SEQUENCE [LARGE SCALE GENOMIC DNA]</scope>
    <source>
        <strain evidence="3">wild</strain>
    </source>
</reference>
<dbReference type="AlphaFoldDB" id="A0A6J8A4X5"/>
<accession>A0A6J8A4X5</accession>
<evidence type="ECO:0000313" key="3">
    <source>
        <dbReference type="Proteomes" id="UP000507470"/>
    </source>
</evidence>
<comment type="function">
    <text evidence="1">Responsible for the deiodination of T4 (3,5,3',5'-tetraiodothyronine).</text>
</comment>
<dbReference type="EMBL" id="CACVKT020000584">
    <property type="protein sequence ID" value="CAC5361181.1"/>
    <property type="molecule type" value="Genomic_DNA"/>
</dbReference>
<dbReference type="Pfam" id="PF00837">
    <property type="entry name" value="T4_deiodinase"/>
    <property type="match status" value="2"/>
</dbReference>
<dbReference type="PANTHER" id="PTHR11781:SF22">
    <property type="entry name" value="TYPE I IODOTHYRONINE DEIODINASE"/>
    <property type="match status" value="1"/>
</dbReference>
<sequence>MAKVEQFNNVIARSSAIADFLIIYIEEAHPFDGWKFRNNIEIDYHRNLRDRIEAAKQLLSIGPQCSIVVDNMLDEANMQYGGLSDRLYIVLDDVIVFEGARGPFGYRIEKLNLHIGNSGTMLLHFFKVIGCILQMVVLSINVLLSRCFSSIKESIAERFRKIHEGTTLTDEDCMHSIYTIAFFKQVWRAMYLDVFKTAKLYGNPPNVEVITIDDLVKTRLSDFQRKGRPLLEHFNEVIARFSNIADFLIIYIEEAHPSDGWKFGNNIEINYHRNLQERIAAAKRLQSFGPKCSIVVDNMRDEANLQYGGLYERLYIVLNDVIVFAGERGPVGYRVEEIEQWLENYHS</sequence>
<dbReference type="GO" id="GO:0042446">
    <property type="term" value="P:hormone biosynthetic process"/>
    <property type="evidence" value="ECO:0007669"/>
    <property type="project" value="UniProtKB-KW"/>
</dbReference>
<keyword evidence="1" id="KW-0712">Selenocysteine</keyword>
<proteinExistence type="inferred from homology"/>
<keyword evidence="1 2" id="KW-0560">Oxidoreductase</keyword>
<dbReference type="Proteomes" id="UP000507470">
    <property type="component" value="Unassembled WGS sequence"/>
</dbReference>
<gene>
    <name evidence="2" type="ORF">MCOR_3406</name>
</gene>
<comment type="similarity">
    <text evidence="1">Belongs to the iodothyronine deiodinase family.</text>
</comment>
<dbReference type="PANTHER" id="PTHR11781">
    <property type="entry name" value="IODOTHYRONINE DEIODINASE"/>
    <property type="match status" value="1"/>
</dbReference>
<evidence type="ECO:0000313" key="2">
    <source>
        <dbReference type="EMBL" id="CAC5361181.1"/>
    </source>
</evidence>
<dbReference type="OrthoDB" id="428577at2759"/>
<keyword evidence="3" id="KW-1185">Reference proteome</keyword>